<dbReference type="GO" id="GO:0005737">
    <property type="term" value="C:cytoplasm"/>
    <property type="evidence" value="ECO:0007669"/>
    <property type="project" value="TreeGrafter"/>
</dbReference>
<proteinExistence type="predicted"/>
<name>A0A376BBC4_9ASCO</name>
<keyword evidence="2" id="KW-1185">Reference proteome</keyword>
<dbReference type="SMART" id="SM00367">
    <property type="entry name" value="LRR_CC"/>
    <property type="match status" value="4"/>
</dbReference>
<gene>
    <name evidence="1" type="ORF">SCODWIG_03652</name>
</gene>
<dbReference type="PANTHER" id="PTHR13382">
    <property type="entry name" value="MITOCHONDRIAL ATP SYNTHASE COUPLING FACTOR B"/>
    <property type="match status" value="1"/>
</dbReference>
<organism evidence="1 2">
    <name type="scientific">Saccharomycodes ludwigii</name>
    <dbReference type="NCBI Taxonomy" id="36035"/>
    <lineage>
        <taxon>Eukaryota</taxon>
        <taxon>Fungi</taxon>
        <taxon>Dikarya</taxon>
        <taxon>Ascomycota</taxon>
        <taxon>Saccharomycotina</taxon>
        <taxon>Saccharomycetes</taxon>
        <taxon>Saccharomycodales</taxon>
        <taxon>Saccharomycodaceae</taxon>
        <taxon>Saccharomycodes</taxon>
    </lineage>
</organism>
<dbReference type="InterPro" id="IPR032675">
    <property type="entry name" value="LRR_dom_sf"/>
</dbReference>
<dbReference type="InterPro" id="IPR006553">
    <property type="entry name" value="Leu-rich_rpt_Cys-con_subtyp"/>
</dbReference>
<accession>A0A376BBC4</accession>
<dbReference type="EMBL" id="UFAJ01000965">
    <property type="protein sequence ID" value="SSD61891.1"/>
    <property type="molecule type" value="Genomic_DNA"/>
</dbReference>
<dbReference type="Gene3D" id="3.80.10.10">
    <property type="entry name" value="Ribonuclease Inhibitor"/>
    <property type="match status" value="1"/>
</dbReference>
<dbReference type="InterPro" id="IPR050648">
    <property type="entry name" value="F-box_LRR-repeat"/>
</dbReference>
<dbReference type="SUPFAM" id="SSF52047">
    <property type="entry name" value="RNI-like"/>
    <property type="match status" value="1"/>
</dbReference>
<sequence length="626" mass="70950">MNSSYCNTIKSSRKRAIKETKNELLRGIKKIYSNTSDIGNNNIPKKNNKTGNNTATGISINNINNNILALDNSKNTIASLSNYNEHYKTIDKAAHVLQASKTRPSRTGTEENNIHSSNKNCLKILGKKSSAIPLKVVIPAQNNDSSITYKTENNIQKFEDDYYGLETPISSVETTPLKNKDLPYKATNNNDTSTLLTPNNIPIDFINYYYNNQNRCHKIFEIPEILEKILLFVGDSTLFYGTTSDTVNISKKNSNYFGFNNRRKPESFNHALLQCGGDKEKASELYYNHANTFSNNNTPKLYSCLTVNKLWCRITVSILYSQHLTFNNTKQLEKFITTINNQPLTFKLLTKGTYKLRPESLIFNKLKNVKRLIMDIDNTKLHTIEFNILPKLVELPMGLFAPNSSTTFNTGTNRNGIKVLKLPGCESINNDILHLIAPNLPSLETLDLRSCHNISDAGVVSVLQHCPKLRHINLGRKRKCDKITDLILQAIIKFKLTNLQTLGLAGCYITDYGLWILASNEIAVGFELKRLSCNDCKFLSNFGLPRILSNGGFPHLQVLEIRHLEKLTQLKEIFQFKLKSELKGVPILVECCERLENLLQIERNNYNVQVTSKLLQDLSLWANDCQ</sequence>
<dbReference type="InterPro" id="IPR001611">
    <property type="entry name" value="Leu-rich_rpt"/>
</dbReference>
<dbReference type="Proteomes" id="UP000262825">
    <property type="component" value="Unassembled WGS sequence"/>
</dbReference>
<evidence type="ECO:0000313" key="1">
    <source>
        <dbReference type="EMBL" id="SSD61891.1"/>
    </source>
</evidence>
<evidence type="ECO:0000313" key="2">
    <source>
        <dbReference type="Proteomes" id="UP000262825"/>
    </source>
</evidence>
<dbReference type="VEuPathDB" id="FungiDB:SCODWIG_03652"/>
<reference evidence="2" key="1">
    <citation type="submission" date="2018-06" db="EMBL/GenBank/DDBJ databases">
        <authorList>
            <person name="Guldener U."/>
        </authorList>
    </citation>
    <scope>NUCLEOTIDE SEQUENCE [LARGE SCALE GENOMIC DNA]</scope>
    <source>
        <strain evidence="2">UTAD17</strain>
    </source>
</reference>
<dbReference type="AlphaFoldDB" id="A0A376BBC4"/>
<evidence type="ECO:0008006" key="3">
    <source>
        <dbReference type="Google" id="ProtNLM"/>
    </source>
</evidence>
<dbReference type="Pfam" id="PF13516">
    <property type="entry name" value="LRR_6"/>
    <property type="match status" value="1"/>
</dbReference>
<protein>
    <recommendedName>
        <fullName evidence="3">Antagonist of mitotic exit network protein 1</fullName>
    </recommendedName>
</protein>